<proteinExistence type="predicted"/>
<comment type="caution">
    <text evidence="1">The sequence shown here is derived from an EMBL/GenBank/DDBJ whole genome shotgun (WGS) entry which is preliminary data.</text>
</comment>
<gene>
    <name evidence="1" type="ORF">CEN44_01490</name>
</gene>
<dbReference type="Proteomes" id="UP000235036">
    <property type="component" value="Unassembled WGS sequence"/>
</dbReference>
<dbReference type="EMBL" id="NRQW01000034">
    <property type="protein sequence ID" value="PLZ94067.1"/>
    <property type="molecule type" value="Genomic_DNA"/>
</dbReference>
<evidence type="ECO:0000313" key="2">
    <source>
        <dbReference type="Proteomes" id="UP000235036"/>
    </source>
</evidence>
<accession>A0A2N6K8N6</accession>
<evidence type="ECO:0000313" key="1">
    <source>
        <dbReference type="EMBL" id="PLZ94067.1"/>
    </source>
</evidence>
<organism evidence="1 2">
    <name type="scientific">Fischerella muscicola CCMEE 5323</name>
    <dbReference type="NCBI Taxonomy" id="2019572"/>
    <lineage>
        <taxon>Bacteria</taxon>
        <taxon>Bacillati</taxon>
        <taxon>Cyanobacteriota</taxon>
        <taxon>Cyanophyceae</taxon>
        <taxon>Nostocales</taxon>
        <taxon>Hapalosiphonaceae</taxon>
        <taxon>Fischerella</taxon>
    </lineage>
</organism>
<name>A0A2N6K8N6_FISMU</name>
<keyword evidence="2" id="KW-1185">Reference proteome</keyword>
<sequence>MTTLLKSDRSFKNRFLLSTAVVLTGLTLNSCSTLVTDQYEATALTTYTWRVKYAYDLTNEPSPRFETFATTSLLNRNGIKPPGAVIGPDDRGLWWPTLPPRPSVSEVEQRQKPQEQASTPELLKAVEYRLTYTLGSQQKTLPTNYAVYRQVVKAYPSKAPLRLTLGVGDNSVEKAEIAN</sequence>
<dbReference type="RefSeq" id="WP_035139062.1">
    <property type="nucleotide sequence ID" value="NZ_CAWNVR010000424.1"/>
</dbReference>
<protein>
    <submittedName>
        <fullName evidence="1">Uncharacterized protein</fullName>
    </submittedName>
</protein>
<reference evidence="1 2" key="1">
    <citation type="submission" date="2017-08" db="EMBL/GenBank/DDBJ databases">
        <title>Genomes of Fischerella (Mastigocladus) sp. strains.</title>
        <authorList>
            <person name="Miller S.R."/>
        </authorList>
    </citation>
    <scope>NUCLEOTIDE SEQUENCE [LARGE SCALE GENOMIC DNA]</scope>
    <source>
        <strain evidence="1 2">CCMEE 5323</strain>
    </source>
</reference>
<dbReference type="AlphaFoldDB" id="A0A2N6K8N6"/>